<dbReference type="Proteomes" id="UP000009374">
    <property type="component" value="Unassembled WGS sequence"/>
</dbReference>
<evidence type="ECO:0008006" key="3">
    <source>
        <dbReference type="Google" id="ProtNLM"/>
    </source>
</evidence>
<keyword evidence="2" id="KW-1185">Reference proteome</keyword>
<protein>
    <recommendedName>
        <fullName evidence="3">DUF4143 domain-containing protein</fullName>
    </recommendedName>
</protein>
<accession>C6HW00</accession>
<reference evidence="1 2" key="1">
    <citation type="journal article" date="2009" name="Appl. Environ. Microbiol.">
        <title>Community genomic and proteomic analyses of chemoautotrophic iron-oxidizing "Leptospirillum rubarum" (Group II) and "Leptospirillum ferrodiazotrophum" (Group III) bacteria in acid mine drainage biofilms.</title>
        <authorList>
            <person name="Goltsman D.S."/>
            <person name="Denef V.J."/>
            <person name="Singer S.W."/>
            <person name="VerBerkmoes N.C."/>
            <person name="Lefsrud M."/>
            <person name="Mueller R.S."/>
            <person name="Dick G.J."/>
            <person name="Sun C.L."/>
            <person name="Wheeler K.E."/>
            <person name="Zemla A."/>
            <person name="Baker B.J."/>
            <person name="Hauser L."/>
            <person name="Land M."/>
            <person name="Shah M.B."/>
            <person name="Thelen M.P."/>
            <person name="Hettich R.L."/>
            <person name="Banfield J.F."/>
        </authorList>
    </citation>
    <scope>NUCLEOTIDE SEQUENCE [LARGE SCALE GENOMIC DNA]</scope>
</reference>
<proteinExistence type="predicted"/>
<name>C6HW00_9BACT</name>
<evidence type="ECO:0000313" key="1">
    <source>
        <dbReference type="EMBL" id="EES53262.1"/>
    </source>
</evidence>
<dbReference type="AlphaFoldDB" id="C6HW00"/>
<gene>
    <name evidence="1" type="ORF">UBAL3_80150051</name>
</gene>
<sequence length="120" mass="13773">MTLTSPDLISSLFRLRFRYTTERDLQNGFEKVFLEKDIPFVREYPVTTADRLDFWVDGGIALEVKIKGSLPDLIRQIARYARHKDVREILVVGTPRWIPQVPATIEGTPVYGLRLVGSLL</sequence>
<organism evidence="1 2">
    <name type="scientific">Leptospirillum ferrodiazotrophum</name>
    <dbReference type="NCBI Taxonomy" id="412449"/>
    <lineage>
        <taxon>Bacteria</taxon>
        <taxon>Pseudomonadati</taxon>
        <taxon>Nitrospirota</taxon>
        <taxon>Nitrospiria</taxon>
        <taxon>Nitrospirales</taxon>
        <taxon>Nitrospiraceae</taxon>
        <taxon>Leptospirillum</taxon>
    </lineage>
</organism>
<evidence type="ECO:0000313" key="2">
    <source>
        <dbReference type="Proteomes" id="UP000009374"/>
    </source>
</evidence>
<dbReference type="EMBL" id="GG693867">
    <property type="protein sequence ID" value="EES53262.1"/>
    <property type="molecule type" value="Genomic_DNA"/>
</dbReference>